<gene>
    <name evidence="2" type="ORF">RRF57_003155</name>
</gene>
<dbReference type="AlphaFoldDB" id="A0AAN7YW70"/>
<organism evidence="2 3">
    <name type="scientific">Xylaria bambusicola</name>
    <dbReference type="NCBI Taxonomy" id="326684"/>
    <lineage>
        <taxon>Eukaryota</taxon>
        <taxon>Fungi</taxon>
        <taxon>Dikarya</taxon>
        <taxon>Ascomycota</taxon>
        <taxon>Pezizomycotina</taxon>
        <taxon>Sordariomycetes</taxon>
        <taxon>Xylariomycetidae</taxon>
        <taxon>Xylariales</taxon>
        <taxon>Xylariaceae</taxon>
        <taxon>Xylaria</taxon>
    </lineage>
</organism>
<feature type="signal peptide" evidence="1">
    <location>
        <begin position="1"/>
        <end position="17"/>
    </location>
</feature>
<evidence type="ECO:0000313" key="2">
    <source>
        <dbReference type="EMBL" id="KAK5627440.1"/>
    </source>
</evidence>
<evidence type="ECO:0000256" key="1">
    <source>
        <dbReference type="SAM" id="SignalP"/>
    </source>
</evidence>
<keyword evidence="1" id="KW-0732">Signal</keyword>
<protein>
    <submittedName>
        <fullName evidence="2">Uncharacterized protein</fullName>
    </submittedName>
</protein>
<comment type="caution">
    <text evidence="2">The sequence shown here is derived from an EMBL/GenBank/DDBJ whole genome shotgun (WGS) entry which is preliminary data.</text>
</comment>
<name>A0AAN7YW70_9PEZI</name>
<evidence type="ECO:0000313" key="3">
    <source>
        <dbReference type="Proteomes" id="UP001305414"/>
    </source>
</evidence>
<sequence>MVRGLIFAGSVTIAVLALLVSQWTPPSAPRLENIRQGRNNTVLFLSCNEHGLSNVHVATAYALLERHPEVEVHYASFPPMGRKLGRVSDRARQINPSARSIVYHELPEDCHSWPVYTRAEKAQSTSFTLLVSAVLIQ</sequence>
<proteinExistence type="predicted"/>
<accession>A0AAN7YW70</accession>
<keyword evidence="3" id="KW-1185">Reference proteome</keyword>
<reference evidence="2 3" key="1">
    <citation type="submission" date="2023-10" db="EMBL/GenBank/DDBJ databases">
        <title>Draft genome sequence of Xylaria bambusicola isolate GMP-LS, the root and basal stem rot pathogen of sugarcane in Indonesia.</title>
        <authorList>
            <person name="Selvaraj P."/>
            <person name="Muralishankar V."/>
            <person name="Muruganantham S."/>
            <person name="Sp S."/>
            <person name="Haryani S."/>
            <person name="Lau K.J.X."/>
            <person name="Naqvi N.I."/>
        </authorList>
    </citation>
    <scope>NUCLEOTIDE SEQUENCE [LARGE SCALE GENOMIC DNA]</scope>
    <source>
        <strain evidence="2">GMP-LS</strain>
    </source>
</reference>
<dbReference type="EMBL" id="JAWHQM010000005">
    <property type="protein sequence ID" value="KAK5627440.1"/>
    <property type="molecule type" value="Genomic_DNA"/>
</dbReference>
<dbReference type="Proteomes" id="UP001305414">
    <property type="component" value="Unassembled WGS sequence"/>
</dbReference>
<feature type="chain" id="PRO_5042899954" evidence="1">
    <location>
        <begin position="18"/>
        <end position="137"/>
    </location>
</feature>